<comment type="catalytic activity">
    <reaction evidence="10">
        <text>2-oxo-ATP + H2O = 2-oxo-AMP + diphosphate + H(+)</text>
        <dbReference type="Rhea" id="RHEA:67392"/>
        <dbReference type="ChEBI" id="CHEBI:15377"/>
        <dbReference type="ChEBI" id="CHEBI:15378"/>
        <dbReference type="ChEBI" id="CHEBI:33019"/>
        <dbReference type="ChEBI" id="CHEBI:71395"/>
        <dbReference type="ChEBI" id="CHEBI:172878"/>
    </reaction>
    <physiologicalReaction direction="left-to-right" evidence="10">
        <dbReference type="Rhea" id="RHEA:67393"/>
    </physiologicalReaction>
</comment>
<comment type="function">
    <text evidence="21">Oxidized purine nucleoside triphosphate hydrolase which is a prominent sanitizer of the oxidized nucleotide pool. Catalyzes the hydrolysis of 2-oxo-dATP (2-hydroxy-dATP) into 2-oxo-dAMP. Also has a significant hydrolase activity toward 2-oxo-ATP, 8-oxo-dGTP and 8-oxo-dATP. Through the hydrolysis of oxidized purine nucleoside triphosphates, prevents their incorporation into DNA and the subsequent transversions A:T to C:G and G:C to T:A. Also catalyzes the hydrolysis of methylated purine nucleoside triphosphate preventing their integration into DNA. Through this antimutagenic activity protects cells from oxidative stress.</text>
</comment>
<dbReference type="PRINTS" id="PR01403">
    <property type="entry name" value="8OXTPHPHTASE"/>
</dbReference>
<dbReference type="Pfam" id="PF00293">
    <property type="entry name" value="NUDIX"/>
    <property type="match status" value="1"/>
</dbReference>
<dbReference type="Gene3D" id="3.90.79.10">
    <property type="entry name" value="Nucleoside Triphosphate Pyrophosphohydrolase"/>
    <property type="match status" value="1"/>
</dbReference>
<dbReference type="PROSITE" id="PS51462">
    <property type="entry name" value="NUDIX"/>
    <property type="match status" value="1"/>
</dbReference>
<evidence type="ECO:0000259" key="22">
    <source>
        <dbReference type="PROSITE" id="PS51462"/>
    </source>
</evidence>
<name>A0A6C2TWV5_PONDE</name>
<evidence type="ECO:0000256" key="15">
    <source>
        <dbReference type="ARBA" id="ARBA00030682"/>
    </source>
</evidence>
<comment type="catalytic activity">
    <reaction evidence="20">
        <text>N(6)-methyl-dATP + H2O = N(6)-methyl-dAMP + diphosphate + H(+)</text>
        <dbReference type="Rhea" id="RHEA:67604"/>
        <dbReference type="ChEBI" id="CHEBI:15377"/>
        <dbReference type="ChEBI" id="CHEBI:15378"/>
        <dbReference type="ChEBI" id="CHEBI:33019"/>
        <dbReference type="ChEBI" id="CHEBI:169976"/>
        <dbReference type="ChEBI" id="CHEBI:172872"/>
    </reaction>
    <physiologicalReaction direction="left-to-right" evidence="20">
        <dbReference type="Rhea" id="RHEA:67605"/>
    </physiologicalReaction>
</comment>
<evidence type="ECO:0000256" key="11">
    <source>
        <dbReference type="ARBA" id="ARBA00026103"/>
    </source>
</evidence>
<proteinExistence type="inferred from homology"/>
<accession>A0A6C2TWV5</accession>
<evidence type="ECO:0000256" key="12">
    <source>
        <dbReference type="ARBA" id="ARBA00026218"/>
    </source>
</evidence>
<comment type="catalytic activity">
    <reaction evidence="19">
        <text>O(6)-methyl-dGTP + H2O = O(6)-methyl-dGMP + diphosphate + H(+)</text>
        <dbReference type="Rhea" id="RHEA:67600"/>
        <dbReference type="ChEBI" id="CHEBI:15377"/>
        <dbReference type="ChEBI" id="CHEBI:15378"/>
        <dbReference type="ChEBI" id="CHEBI:33019"/>
        <dbReference type="ChEBI" id="CHEBI:169974"/>
        <dbReference type="ChEBI" id="CHEBI:169975"/>
    </reaction>
    <physiologicalReaction direction="left-to-right" evidence="19">
        <dbReference type="Rhea" id="RHEA:67601"/>
    </physiologicalReaction>
</comment>
<dbReference type="GO" id="GO:0042262">
    <property type="term" value="P:DNA protection"/>
    <property type="evidence" value="ECO:0007669"/>
    <property type="project" value="InterPro"/>
</dbReference>
<evidence type="ECO:0000256" key="6">
    <source>
        <dbReference type="ARBA" id="ARBA00022842"/>
    </source>
</evidence>
<evidence type="ECO:0000256" key="4">
    <source>
        <dbReference type="ARBA" id="ARBA00022723"/>
    </source>
</evidence>
<dbReference type="PANTHER" id="PTHR43758:SF2">
    <property type="entry name" value="OXIDIZED PURINE NUCLEOSIDE TRIPHOSPHATE HYDROLASE"/>
    <property type="match status" value="1"/>
</dbReference>
<comment type="catalytic activity">
    <reaction evidence="8">
        <text>2-oxo-dATP + H2O = 2-oxo-dAMP + diphosphate + H(+)</text>
        <dbReference type="Rhea" id="RHEA:31583"/>
        <dbReference type="ChEBI" id="CHEBI:15377"/>
        <dbReference type="ChEBI" id="CHEBI:15378"/>
        <dbReference type="ChEBI" id="CHEBI:33019"/>
        <dbReference type="ChEBI" id="CHEBI:63212"/>
        <dbReference type="ChEBI" id="CHEBI:77897"/>
        <dbReference type="EC" id="3.6.1.56"/>
    </reaction>
    <physiologicalReaction direction="left-to-right" evidence="8">
        <dbReference type="Rhea" id="RHEA:31584"/>
    </physiologicalReaction>
</comment>
<comment type="catalytic activity">
    <reaction evidence="18">
        <text>N(6)-methyl-ATP + H2O = N(6)-methyl-AMP + diphosphate + H(+)</text>
        <dbReference type="Rhea" id="RHEA:67608"/>
        <dbReference type="ChEBI" id="CHEBI:15377"/>
        <dbReference type="ChEBI" id="CHEBI:15378"/>
        <dbReference type="ChEBI" id="CHEBI:33019"/>
        <dbReference type="ChEBI" id="CHEBI:144842"/>
        <dbReference type="ChEBI" id="CHEBI:172873"/>
    </reaction>
    <physiologicalReaction direction="left-to-right" evidence="18">
        <dbReference type="Rhea" id="RHEA:67609"/>
    </physiologicalReaction>
</comment>
<evidence type="ECO:0000256" key="18">
    <source>
        <dbReference type="ARBA" id="ARBA00048002"/>
    </source>
</evidence>
<evidence type="ECO:0000256" key="14">
    <source>
        <dbReference type="ARBA" id="ARBA00030634"/>
    </source>
</evidence>
<evidence type="ECO:0000256" key="3">
    <source>
        <dbReference type="ARBA" id="ARBA00011245"/>
    </source>
</evidence>
<evidence type="ECO:0000256" key="8">
    <source>
        <dbReference type="ARBA" id="ARBA00024459"/>
    </source>
</evidence>
<comment type="catalytic activity">
    <reaction evidence="7">
        <text>8-oxo-dATP + H2O = 8-oxo-dAMP + diphosphate + H(+)</text>
        <dbReference type="Rhea" id="RHEA:65396"/>
        <dbReference type="ChEBI" id="CHEBI:15377"/>
        <dbReference type="ChEBI" id="CHEBI:15378"/>
        <dbReference type="ChEBI" id="CHEBI:33019"/>
        <dbReference type="ChEBI" id="CHEBI:71361"/>
        <dbReference type="ChEBI" id="CHEBI:172871"/>
    </reaction>
    <physiologicalReaction direction="left-to-right" evidence="7">
        <dbReference type="Rhea" id="RHEA:65397"/>
    </physiologicalReaction>
</comment>
<reference evidence="23 24" key="1">
    <citation type="submission" date="2019-04" db="EMBL/GenBank/DDBJ databases">
        <authorList>
            <person name="Van Vliet M D."/>
        </authorList>
    </citation>
    <scope>NUCLEOTIDE SEQUENCE [LARGE SCALE GENOMIC DNA]</scope>
    <source>
        <strain evidence="23 24">F1</strain>
    </source>
</reference>
<dbReference type="CDD" id="cd03427">
    <property type="entry name" value="NUDIX_MTH1_Nudt1"/>
    <property type="match status" value="1"/>
</dbReference>
<dbReference type="Proteomes" id="UP000366872">
    <property type="component" value="Unassembled WGS sequence"/>
</dbReference>
<dbReference type="InterPro" id="IPR015797">
    <property type="entry name" value="NUDIX_hydrolase-like_dom_sf"/>
</dbReference>
<evidence type="ECO:0000256" key="1">
    <source>
        <dbReference type="ARBA" id="ARBA00001946"/>
    </source>
</evidence>
<keyword evidence="24" id="KW-1185">Reference proteome</keyword>
<evidence type="ECO:0000256" key="16">
    <source>
        <dbReference type="ARBA" id="ARBA00031927"/>
    </source>
</evidence>
<evidence type="ECO:0000256" key="10">
    <source>
        <dbReference type="ARBA" id="ARBA00024596"/>
    </source>
</evidence>
<dbReference type="EC" id="3.6.1.56" evidence="11"/>
<evidence type="ECO:0000256" key="13">
    <source>
        <dbReference type="ARBA" id="ARBA00029673"/>
    </source>
</evidence>
<evidence type="ECO:0000256" key="9">
    <source>
        <dbReference type="ARBA" id="ARBA00024486"/>
    </source>
</evidence>
<comment type="subunit">
    <text evidence="3">Monomer.</text>
</comment>
<evidence type="ECO:0000256" key="19">
    <source>
        <dbReference type="ARBA" id="ARBA00048894"/>
    </source>
</evidence>
<dbReference type="GO" id="GO:0005737">
    <property type="term" value="C:cytoplasm"/>
    <property type="evidence" value="ECO:0007669"/>
    <property type="project" value="TreeGrafter"/>
</dbReference>
<organism evidence="23 24">
    <name type="scientific">Pontiella desulfatans</name>
    <dbReference type="NCBI Taxonomy" id="2750659"/>
    <lineage>
        <taxon>Bacteria</taxon>
        <taxon>Pseudomonadati</taxon>
        <taxon>Kiritimatiellota</taxon>
        <taxon>Kiritimatiellia</taxon>
        <taxon>Kiritimatiellales</taxon>
        <taxon>Pontiellaceae</taxon>
        <taxon>Pontiella</taxon>
    </lineage>
</organism>
<feature type="domain" description="Nudix hydrolase" evidence="22">
    <location>
        <begin position="15"/>
        <end position="143"/>
    </location>
</feature>
<dbReference type="InterPro" id="IPR000086">
    <property type="entry name" value="NUDIX_hydrolase_dom"/>
</dbReference>
<protein>
    <recommendedName>
        <fullName evidence="12">Oxidized purine nucleoside triphosphate hydrolase</fullName>
        <ecNumber evidence="11">3.6.1.56</ecNumber>
    </recommendedName>
    <alternativeName>
        <fullName evidence="16">2-hydroxy-dATP diphosphatase</fullName>
    </alternativeName>
    <alternativeName>
        <fullName evidence="15">7,8-dihydro-8-oxoguanine triphosphatase</fullName>
    </alternativeName>
    <alternativeName>
        <fullName evidence="14">8-oxo-dGTPase</fullName>
    </alternativeName>
    <alternativeName>
        <fullName evidence="17">Methylated purine nucleoside triphosphate hydrolase</fullName>
    </alternativeName>
    <alternativeName>
        <fullName evidence="13">Nucleoside diphosphate-linked moiety X motif 1</fullName>
    </alternativeName>
</protein>
<dbReference type="RefSeq" id="WP_136077778.1">
    <property type="nucleotide sequence ID" value="NZ_CAAHFG010000001.1"/>
</dbReference>
<gene>
    <name evidence="23" type="primary">mutX</name>
    <name evidence="23" type="ORF">PDESU_00629</name>
</gene>
<evidence type="ECO:0000313" key="23">
    <source>
        <dbReference type="EMBL" id="VGO12079.1"/>
    </source>
</evidence>
<dbReference type="GO" id="GO:0008413">
    <property type="term" value="F:8-oxo-7,8-dihydroguanosine triphosphate pyrophosphatase activity"/>
    <property type="evidence" value="ECO:0007669"/>
    <property type="project" value="InterPro"/>
</dbReference>
<evidence type="ECO:0000256" key="21">
    <source>
        <dbReference type="ARBA" id="ARBA00053094"/>
    </source>
</evidence>
<evidence type="ECO:0000256" key="7">
    <source>
        <dbReference type="ARBA" id="ARBA00024448"/>
    </source>
</evidence>
<sequence length="163" mass="18525">MYKTVNDVDWANWDPVTVATLMFVIKDGQILLIHKKRGFGKGKINGPGGKLEPGETTEECAIRETQEELCITPTGVEFAGELHFQFTDNNSIHGYVYTATGYEGEPTETDEADPLWCSIDELPFEHMWEDDSTWFPHMLEGRPFSARYIFDGDRMLDAVIDLL</sequence>
<dbReference type="EMBL" id="CAAHFG010000001">
    <property type="protein sequence ID" value="VGO12079.1"/>
    <property type="molecule type" value="Genomic_DNA"/>
</dbReference>
<dbReference type="GO" id="GO:0008828">
    <property type="term" value="F:dATP diphosphatase activity"/>
    <property type="evidence" value="ECO:0007669"/>
    <property type="project" value="UniProtKB-EC"/>
</dbReference>
<evidence type="ECO:0000256" key="17">
    <source>
        <dbReference type="ARBA" id="ARBA00032071"/>
    </source>
</evidence>
<dbReference type="SUPFAM" id="SSF55811">
    <property type="entry name" value="Nudix"/>
    <property type="match status" value="1"/>
</dbReference>
<dbReference type="InterPro" id="IPR003563">
    <property type="entry name" value="8ODP"/>
</dbReference>
<evidence type="ECO:0000313" key="24">
    <source>
        <dbReference type="Proteomes" id="UP000366872"/>
    </source>
</evidence>
<evidence type="ECO:0000256" key="2">
    <source>
        <dbReference type="ARBA" id="ARBA00005582"/>
    </source>
</evidence>
<keyword evidence="6" id="KW-0460">Magnesium</keyword>
<dbReference type="PANTHER" id="PTHR43758">
    <property type="entry name" value="7,8-DIHYDRO-8-OXOGUANINE TRIPHOSPHATASE"/>
    <property type="match status" value="1"/>
</dbReference>
<dbReference type="AlphaFoldDB" id="A0A6C2TWV5"/>
<evidence type="ECO:0000256" key="20">
    <source>
        <dbReference type="ARBA" id="ARBA00049032"/>
    </source>
</evidence>
<evidence type="ECO:0000256" key="5">
    <source>
        <dbReference type="ARBA" id="ARBA00022801"/>
    </source>
</evidence>
<dbReference type="GO" id="GO:0046872">
    <property type="term" value="F:metal ion binding"/>
    <property type="evidence" value="ECO:0007669"/>
    <property type="project" value="UniProtKB-KW"/>
</dbReference>
<comment type="catalytic activity">
    <reaction evidence="9">
        <text>8-oxo-dGTP + H2O = 8-oxo-dGMP + diphosphate + H(+)</text>
        <dbReference type="Rhea" id="RHEA:31575"/>
        <dbReference type="ChEBI" id="CHEBI:15377"/>
        <dbReference type="ChEBI" id="CHEBI:15378"/>
        <dbReference type="ChEBI" id="CHEBI:33019"/>
        <dbReference type="ChEBI" id="CHEBI:63224"/>
        <dbReference type="ChEBI" id="CHEBI:77896"/>
    </reaction>
    <physiologicalReaction direction="left-to-right" evidence="9">
        <dbReference type="Rhea" id="RHEA:31576"/>
    </physiologicalReaction>
</comment>
<keyword evidence="5" id="KW-0378">Hydrolase</keyword>
<comment type="cofactor">
    <cofactor evidence="1">
        <name>Mg(2+)</name>
        <dbReference type="ChEBI" id="CHEBI:18420"/>
    </cofactor>
</comment>
<comment type="similarity">
    <text evidence="2">Belongs to the Nudix hydrolase family.</text>
</comment>
<keyword evidence="4" id="KW-0479">Metal-binding</keyword>